<dbReference type="EC" id="2.3.1.79" evidence="2"/>
<keyword evidence="2" id="KW-0012">Acyltransferase</keyword>
<dbReference type="AlphaFoldDB" id="A0A143PQJ1"/>
<dbReference type="PANTHER" id="PTHR43300:SF11">
    <property type="entry name" value="ACETYLTRANSFERASE RV3034C-RELATED"/>
    <property type="match status" value="1"/>
</dbReference>
<keyword evidence="3" id="KW-1185">Reference proteome</keyword>
<dbReference type="InterPro" id="IPR011004">
    <property type="entry name" value="Trimer_LpxA-like_sf"/>
</dbReference>
<dbReference type="Gene3D" id="2.160.10.10">
    <property type="entry name" value="Hexapeptide repeat proteins"/>
    <property type="match status" value="1"/>
</dbReference>
<accession>A0A143PQJ1</accession>
<dbReference type="Pfam" id="PF00132">
    <property type="entry name" value="Hexapep"/>
    <property type="match status" value="1"/>
</dbReference>
<dbReference type="KEGG" id="abac:LuPra_03312"/>
<dbReference type="Proteomes" id="UP000076079">
    <property type="component" value="Chromosome"/>
</dbReference>
<evidence type="ECO:0000313" key="2">
    <source>
        <dbReference type="EMBL" id="AMY10084.1"/>
    </source>
</evidence>
<name>A0A143PQJ1_LUTPR</name>
<dbReference type="Pfam" id="PF14602">
    <property type="entry name" value="Hexapep_2"/>
    <property type="match status" value="1"/>
</dbReference>
<dbReference type="SUPFAM" id="SSF51161">
    <property type="entry name" value="Trimeric LpxA-like enzymes"/>
    <property type="match status" value="1"/>
</dbReference>
<protein>
    <submittedName>
        <fullName evidence="2">Maltose O-acetyltransferase</fullName>
        <ecNumber evidence="2">2.3.1.79</ecNumber>
    </submittedName>
</protein>
<comment type="similarity">
    <text evidence="1">Belongs to the transferase hexapeptide repeat family.</text>
</comment>
<organism evidence="2 3">
    <name type="scientific">Luteitalea pratensis</name>
    <dbReference type="NCBI Taxonomy" id="1855912"/>
    <lineage>
        <taxon>Bacteria</taxon>
        <taxon>Pseudomonadati</taxon>
        <taxon>Acidobacteriota</taxon>
        <taxon>Vicinamibacteria</taxon>
        <taxon>Vicinamibacterales</taxon>
        <taxon>Vicinamibacteraceae</taxon>
        <taxon>Luteitalea</taxon>
    </lineage>
</organism>
<dbReference type="PANTHER" id="PTHR43300">
    <property type="entry name" value="ACETYLTRANSFERASE"/>
    <property type="match status" value="1"/>
</dbReference>
<reference evidence="2 3" key="1">
    <citation type="journal article" date="2016" name="Genome Announc.">
        <title>First Complete Genome Sequence of a Subdivision 6 Acidobacterium Strain.</title>
        <authorList>
            <person name="Huang S."/>
            <person name="Vieira S."/>
            <person name="Bunk B."/>
            <person name="Riedel T."/>
            <person name="Sproer C."/>
            <person name="Overmann J."/>
        </authorList>
    </citation>
    <scope>NUCLEOTIDE SEQUENCE [LARGE SCALE GENOMIC DNA]</scope>
    <source>
        <strain evidence="3">DSM 100886 HEG_-6_39</strain>
    </source>
</reference>
<dbReference type="RefSeq" id="WP_110171762.1">
    <property type="nucleotide sequence ID" value="NZ_CP015136.1"/>
</dbReference>
<dbReference type="EMBL" id="CP015136">
    <property type="protein sequence ID" value="AMY10084.1"/>
    <property type="molecule type" value="Genomic_DNA"/>
</dbReference>
<dbReference type="InterPro" id="IPR001451">
    <property type="entry name" value="Hexapep"/>
</dbReference>
<keyword evidence="2" id="KW-0808">Transferase</keyword>
<sequence length="189" mass="19994">MKGVLHVVATIWVVPRYLTWLLMAQAVGPDRALLGASQGLARIPGLRGRYQRVAFLRLVLDHCDRSACVEYGTLFSQTGARIGANAYIGPYCQIGRAEIGEDTMLAAGVHVPSGPDTHGTASLTVPMRLQPGSLRTVRVGRDCWIGSAAVVMADVGEQTIVAAGAVVTQNLPARVIAGGVPARVLRGRE</sequence>
<dbReference type="InterPro" id="IPR050179">
    <property type="entry name" value="Trans_hexapeptide_repeat"/>
</dbReference>
<evidence type="ECO:0000313" key="3">
    <source>
        <dbReference type="Proteomes" id="UP000076079"/>
    </source>
</evidence>
<proteinExistence type="inferred from homology"/>
<dbReference type="STRING" id="1855912.LuPra_03312"/>
<dbReference type="OrthoDB" id="9801697at2"/>
<dbReference type="GO" id="GO:0008925">
    <property type="term" value="F:maltose O-acetyltransferase activity"/>
    <property type="evidence" value="ECO:0007669"/>
    <property type="project" value="UniProtKB-EC"/>
</dbReference>
<dbReference type="CDD" id="cd04647">
    <property type="entry name" value="LbH_MAT_like"/>
    <property type="match status" value="1"/>
</dbReference>
<evidence type="ECO:0000256" key="1">
    <source>
        <dbReference type="ARBA" id="ARBA00007274"/>
    </source>
</evidence>
<gene>
    <name evidence="2" type="primary">maa_2</name>
    <name evidence="2" type="ORF">LuPra_03312</name>
</gene>
<reference evidence="3" key="2">
    <citation type="submission" date="2016-04" db="EMBL/GenBank/DDBJ databases">
        <title>First Complete Genome Sequence of a Subdivision 6 Acidobacterium.</title>
        <authorList>
            <person name="Huang S."/>
            <person name="Vieira S."/>
            <person name="Bunk B."/>
            <person name="Riedel T."/>
            <person name="Sproeer C."/>
            <person name="Overmann J."/>
        </authorList>
    </citation>
    <scope>NUCLEOTIDE SEQUENCE [LARGE SCALE GENOMIC DNA]</scope>
    <source>
        <strain evidence="3">DSM 100886 HEG_-6_39</strain>
    </source>
</reference>